<feature type="compositionally biased region" description="Low complexity" evidence="1">
    <location>
        <begin position="142"/>
        <end position="179"/>
    </location>
</feature>
<dbReference type="EMBL" id="KL142415">
    <property type="protein sequence ID" value="KDR67375.1"/>
    <property type="molecule type" value="Genomic_DNA"/>
</dbReference>
<organism evidence="2 3">
    <name type="scientific">Galerina marginata (strain CBS 339.88)</name>
    <dbReference type="NCBI Taxonomy" id="685588"/>
    <lineage>
        <taxon>Eukaryota</taxon>
        <taxon>Fungi</taxon>
        <taxon>Dikarya</taxon>
        <taxon>Basidiomycota</taxon>
        <taxon>Agaricomycotina</taxon>
        <taxon>Agaricomycetes</taxon>
        <taxon>Agaricomycetidae</taxon>
        <taxon>Agaricales</taxon>
        <taxon>Agaricineae</taxon>
        <taxon>Strophariaceae</taxon>
        <taxon>Galerina</taxon>
    </lineage>
</organism>
<evidence type="ECO:0000256" key="1">
    <source>
        <dbReference type="SAM" id="MobiDB-lite"/>
    </source>
</evidence>
<feature type="region of interest" description="Disordered" evidence="1">
    <location>
        <begin position="636"/>
        <end position="679"/>
    </location>
</feature>
<feature type="compositionally biased region" description="Basic and acidic residues" evidence="1">
    <location>
        <begin position="256"/>
        <end position="278"/>
    </location>
</feature>
<feature type="region of interest" description="Disordered" evidence="1">
    <location>
        <begin position="698"/>
        <end position="898"/>
    </location>
</feature>
<feature type="compositionally biased region" description="Polar residues" evidence="1">
    <location>
        <begin position="814"/>
        <end position="824"/>
    </location>
</feature>
<name>A0A067S925_GALM3</name>
<accession>A0A067S925</accession>
<feature type="compositionally biased region" description="Low complexity" evidence="1">
    <location>
        <begin position="588"/>
        <end position="604"/>
    </location>
</feature>
<dbReference type="GO" id="GO:0000981">
    <property type="term" value="F:DNA-binding transcription factor activity, RNA polymerase II-specific"/>
    <property type="evidence" value="ECO:0007669"/>
    <property type="project" value="InterPro"/>
</dbReference>
<dbReference type="HOGENOM" id="CLU_322376_0_0_1"/>
<dbReference type="Proteomes" id="UP000027222">
    <property type="component" value="Unassembled WGS sequence"/>
</dbReference>
<dbReference type="GO" id="GO:0008270">
    <property type="term" value="F:zinc ion binding"/>
    <property type="evidence" value="ECO:0007669"/>
    <property type="project" value="InterPro"/>
</dbReference>
<feature type="compositionally biased region" description="Polar residues" evidence="1">
    <location>
        <begin position="182"/>
        <end position="192"/>
    </location>
</feature>
<dbReference type="AlphaFoldDB" id="A0A067S925"/>
<feature type="compositionally biased region" description="Acidic residues" evidence="1">
    <location>
        <begin position="225"/>
        <end position="247"/>
    </location>
</feature>
<feature type="compositionally biased region" description="Polar residues" evidence="1">
    <location>
        <begin position="638"/>
        <end position="650"/>
    </location>
</feature>
<feature type="region of interest" description="Disordered" evidence="1">
    <location>
        <begin position="329"/>
        <end position="437"/>
    </location>
</feature>
<feature type="compositionally biased region" description="Acidic residues" evidence="1">
    <location>
        <begin position="565"/>
        <end position="575"/>
    </location>
</feature>
<gene>
    <name evidence="2" type="ORF">GALMADRAFT_216468</name>
</gene>
<dbReference type="InterPro" id="IPR001138">
    <property type="entry name" value="Zn2Cys6_DnaBD"/>
</dbReference>
<feature type="region of interest" description="Disordered" evidence="1">
    <location>
        <begin position="110"/>
        <end position="285"/>
    </location>
</feature>
<evidence type="ECO:0008006" key="4">
    <source>
        <dbReference type="Google" id="ProtNLM"/>
    </source>
</evidence>
<protein>
    <recommendedName>
        <fullName evidence="4">Zn(2)-C6 fungal-type domain-containing protein</fullName>
    </recommendedName>
</protein>
<proteinExistence type="predicted"/>
<feature type="compositionally biased region" description="Basic residues" evidence="1">
    <location>
        <begin position="371"/>
        <end position="382"/>
    </location>
</feature>
<reference evidence="3" key="1">
    <citation type="journal article" date="2014" name="Proc. Natl. Acad. Sci. U.S.A.">
        <title>Extensive sampling of basidiomycete genomes demonstrates inadequacy of the white-rot/brown-rot paradigm for wood decay fungi.</title>
        <authorList>
            <person name="Riley R."/>
            <person name="Salamov A.A."/>
            <person name="Brown D.W."/>
            <person name="Nagy L.G."/>
            <person name="Floudas D."/>
            <person name="Held B.W."/>
            <person name="Levasseur A."/>
            <person name="Lombard V."/>
            <person name="Morin E."/>
            <person name="Otillar R."/>
            <person name="Lindquist E.A."/>
            <person name="Sun H."/>
            <person name="LaButti K.M."/>
            <person name="Schmutz J."/>
            <person name="Jabbour D."/>
            <person name="Luo H."/>
            <person name="Baker S.E."/>
            <person name="Pisabarro A.G."/>
            <person name="Walton J.D."/>
            <person name="Blanchette R.A."/>
            <person name="Henrissat B."/>
            <person name="Martin F."/>
            <person name="Cullen D."/>
            <person name="Hibbett D.S."/>
            <person name="Grigoriev I.V."/>
        </authorList>
    </citation>
    <scope>NUCLEOTIDE SEQUENCE [LARGE SCALE GENOMIC DNA]</scope>
    <source>
        <strain evidence="3">CBS 339.88</strain>
    </source>
</reference>
<sequence length="898" mass="93783">MSDHAFAALSAEMEALEQKARAAIVDGTIVEAMENGLRKTILSLQKDHLRKRVPIQAAADAGDANGKAMLALFAKPFLYCHCFLLWHPPIDQPSYLATLRAKLANESIPTAANSQTASARNQVTAASARKPSRAVSAKKSVPAPTATARQPAPVTTATLPPPAKQTAAPPKPAVTQAPKSKASGSMATTKNIPSRPPPAVTASSSSRQDNVLSGARVIRSGENNADNEEADEEADPQDPDAAYDPEADPNAMDLDNEPKSAQKPKNSGDKPIRPEAPIDRTWTNDPPCKFCETKQRACHPQLAGSGRGACWICNKRKIKCSGPFKLWEEKRQASRPTTAIGKPKSRAKPESAAVNSQDPPPTVTVTIPGPAKKRSSKPKPKPKTPAMIGSESDEAREPPDEETIVVNPRKNTAAGPSRAYTTEEKGKGKAASPLPSEAFEIPNPFAVWSLIDEHNATDDSTTIFERLEDIAVHTRNVLESVREPLRGRYDSFNPSANTVEARLAVIEDRLDEIVARLDAVTQAAIGTGFVKHHLIAKMLRLVPQVNKSTHAINTLFRWARATPPPEEDDEMEGVEEGVSTSVGEDISPPEVSEPMPASPSSSSLLTLAVPSASASSSMPPPSLPSPVVHAAPSLPSIKLTSATPTSSQETAGGGETAIFPSPPSSQLPAVPASGNGSLTAPDAAATVVGGNVTDTVAPVVGHSGSTPAVEGEANTIVQDAPPDGELIPAADGQLIPPADGQLIPAANGEVPKAVQGEVLPNPDGENTSALEPGALNSAVEPREPASPPSIPPLTGDVEMEVVPMDQDADADGQHNASPPAQPSSLEVPATSHLAPPPAAGRGRARSKTPSPAVPLRRSTRTSPAPKSAPTPATPSEPNPNGKRPSPDGENGPATKKRK</sequence>
<feature type="compositionally biased region" description="Polar residues" evidence="1">
    <location>
        <begin position="110"/>
        <end position="125"/>
    </location>
</feature>
<keyword evidence="3" id="KW-1185">Reference proteome</keyword>
<evidence type="ECO:0000313" key="2">
    <source>
        <dbReference type="EMBL" id="KDR67375.1"/>
    </source>
</evidence>
<feature type="compositionally biased region" description="Pro residues" evidence="1">
    <location>
        <begin position="866"/>
        <end position="877"/>
    </location>
</feature>
<evidence type="ECO:0000313" key="3">
    <source>
        <dbReference type="Proteomes" id="UP000027222"/>
    </source>
</evidence>
<feature type="compositionally biased region" description="Polar residues" evidence="1">
    <location>
        <begin position="201"/>
        <end position="211"/>
    </location>
</feature>
<dbReference type="CDD" id="cd00067">
    <property type="entry name" value="GAL4"/>
    <property type="match status" value="1"/>
</dbReference>
<feature type="region of interest" description="Disordered" evidence="1">
    <location>
        <begin position="562"/>
        <end position="604"/>
    </location>
</feature>